<reference evidence="1" key="1">
    <citation type="journal article" date="2022" name="Front Environ Sci">
        <title>Complete genome sequence analysis of a novel alkane-degrading bacterial strain, Acinetobacter vivianii KJ-1, and its diesel degradation ability.</title>
        <authorList>
            <person name="Zhang Y."/>
            <person name="Song F."/>
            <person name="Wang J."/>
            <person name="Zhao Q."/>
            <person name="Zheng L."/>
            <person name="Wang Z."/>
            <person name="Zhang X."/>
            <person name="Gao Y."/>
            <person name="Chen G."/>
            <person name="Huang Y."/>
        </authorList>
    </citation>
    <scope>NUCLEOTIDE SEQUENCE</scope>
    <source>
        <strain evidence="1">KJ-1</strain>
    </source>
</reference>
<accession>A0AAJ6NGJ1</accession>
<evidence type="ECO:0000313" key="2">
    <source>
        <dbReference type="Proteomes" id="UP001199528"/>
    </source>
</evidence>
<reference evidence="1" key="2">
    <citation type="submission" date="2023-02" db="EMBL/GenBank/DDBJ databases">
        <authorList>
            <person name="Huang Y."/>
            <person name="Zhang Y."/>
            <person name="Zhang T."/>
            <person name="Wang J."/>
        </authorList>
    </citation>
    <scope>NUCLEOTIDE SEQUENCE</scope>
    <source>
        <strain evidence="1">KJ-1</strain>
    </source>
</reference>
<dbReference type="Proteomes" id="UP001199528">
    <property type="component" value="Chromosome"/>
</dbReference>
<evidence type="ECO:0000313" key="1">
    <source>
        <dbReference type="EMBL" id="WDZ49994.1"/>
    </source>
</evidence>
<gene>
    <name evidence="1" type="ORF">LF296_11710</name>
</gene>
<dbReference type="EMBL" id="CP085083">
    <property type="protein sequence ID" value="WDZ49994.1"/>
    <property type="molecule type" value="Genomic_DNA"/>
</dbReference>
<name>A0AAJ6NGJ1_9GAMM</name>
<protein>
    <submittedName>
        <fullName evidence="1">Uncharacterized protein</fullName>
    </submittedName>
</protein>
<sequence length="55" mass="6401">MVEYIPNEDQEFQSLMIAITESALEKMKKRQRAAIANTKKLKNNQRKTKSGFSKK</sequence>
<organism evidence="1 2">
    <name type="scientific">Acinetobacter vivianii</name>
    <dbReference type="NCBI Taxonomy" id="1776742"/>
    <lineage>
        <taxon>Bacteria</taxon>
        <taxon>Pseudomonadati</taxon>
        <taxon>Pseudomonadota</taxon>
        <taxon>Gammaproteobacteria</taxon>
        <taxon>Moraxellales</taxon>
        <taxon>Moraxellaceae</taxon>
        <taxon>Acinetobacter</taxon>
    </lineage>
</organism>
<dbReference type="RefSeq" id="WP_153561897.1">
    <property type="nucleotide sequence ID" value="NZ_CP085083.1"/>
</dbReference>
<dbReference type="AlphaFoldDB" id="A0AAJ6NGJ1"/>
<dbReference type="KEGG" id="aviv:LF296_11710"/>
<proteinExistence type="predicted"/>